<keyword evidence="11 15" id="KW-1133">Transmembrane helix</keyword>
<evidence type="ECO:0000256" key="1">
    <source>
        <dbReference type="ARBA" id="ARBA00000085"/>
    </source>
</evidence>
<keyword evidence="13 15" id="KW-0472">Membrane</keyword>
<feature type="compositionally biased region" description="Basic and acidic residues" evidence="14">
    <location>
        <begin position="168"/>
        <end position="193"/>
    </location>
</feature>
<comment type="catalytic activity">
    <reaction evidence="1">
        <text>ATP + protein L-histidine = ADP + protein N-phospho-L-histidine.</text>
        <dbReference type="EC" id="2.7.13.3"/>
    </reaction>
</comment>
<evidence type="ECO:0000259" key="17">
    <source>
        <dbReference type="PROSITE" id="PS50885"/>
    </source>
</evidence>
<dbReference type="InterPro" id="IPR036890">
    <property type="entry name" value="HATPase_C_sf"/>
</dbReference>
<evidence type="ECO:0000256" key="12">
    <source>
        <dbReference type="ARBA" id="ARBA00023012"/>
    </source>
</evidence>
<keyword evidence="12" id="KW-0902">Two-component regulatory system</keyword>
<sequence length="536" mass="57546">MSFSLRKLLPHSLRARLTLLVLGCVLLAQAATLVIGAHYRDRYLEEVGLDYIATTIRTLRAALSEIPTEDRADFVRDASQGQWHLWARTLPAEAQIQRFNWGGLPPPPPPPPELDPRGAPNAGGLPGTGDGSGPGRGPDRGAGTGANSQGGPGGGQGPRPTGNTNANADDRGGRDRFRDRRGGPQENTRKDLRELVRQLNRRLNDGTRVALSRGPTPEVFISLANNPSSEDAPRLREWLVIPVDRLDPPTPTPLIVAWLGGLGLVLLLAAGFSWTITRPITRLAHAADQLAAGQPQRVEPSGPHETRVLGERFNAMLDALAESESVRRTLLAGLPHDLKGPLSRMWLRIEMADDPVLKEGLRKDLQDMQHMVDQFIGFVRGTDPAGYRYAPIPFAEWVVERVQNWEGAGSPVHLAMAPETAMTLQGDAVALARLLDNLISNALHHGAPPVEVSLEARGGEAILTVADHGAGIPPERRAEALRPFARLDDARTRTGNVGLGLALAEAITRAHGGRLTLGAAPWGGLSVEIALPLQAG</sequence>
<evidence type="ECO:0000256" key="4">
    <source>
        <dbReference type="ARBA" id="ARBA00022519"/>
    </source>
</evidence>
<comment type="subcellular location">
    <subcellularLocation>
        <location evidence="2">Cell inner membrane</location>
        <topology evidence="2">Multi-pass membrane protein</topology>
    </subcellularLocation>
</comment>
<dbReference type="InterPro" id="IPR005467">
    <property type="entry name" value="His_kinase_dom"/>
</dbReference>
<evidence type="ECO:0000256" key="5">
    <source>
        <dbReference type="ARBA" id="ARBA00022553"/>
    </source>
</evidence>
<name>A0A4Q1HCI8_9BURK</name>
<dbReference type="Pfam" id="PF02518">
    <property type="entry name" value="HATPase_c"/>
    <property type="match status" value="1"/>
</dbReference>
<dbReference type="GO" id="GO:0005886">
    <property type="term" value="C:plasma membrane"/>
    <property type="evidence" value="ECO:0007669"/>
    <property type="project" value="UniProtKB-SubCell"/>
</dbReference>
<dbReference type="SUPFAM" id="SSF158472">
    <property type="entry name" value="HAMP domain-like"/>
    <property type="match status" value="1"/>
</dbReference>
<feature type="domain" description="HAMP" evidence="17">
    <location>
        <begin position="274"/>
        <end position="325"/>
    </location>
</feature>
<dbReference type="AlphaFoldDB" id="A0A4Q1HCI8"/>
<evidence type="ECO:0000256" key="13">
    <source>
        <dbReference type="ARBA" id="ARBA00023136"/>
    </source>
</evidence>
<evidence type="ECO:0000256" key="9">
    <source>
        <dbReference type="ARBA" id="ARBA00022777"/>
    </source>
</evidence>
<evidence type="ECO:0000313" key="18">
    <source>
        <dbReference type="EMBL" id="RXN83273.1"/>
    </source>
</evidence>
<reference evidence="18 19" key="1">
    <citation type="journal article" date="2017" name="Int. J. Syst. Evol. Microbiol.">
        <title>Achromobacter aloeverae sp. nov., isolated from the root of Aloe vera (L.) Burm.f.</title>
        <authorList>
            <person name="Kuncharoen N."/>
            <person name="Muramatsu Y."/>
            <person name="Shibata C."/>
            <person name="Kamakura Y."/>
            <person name="Nakagawa Y."/>
            <person name="Tanasupawat S."/>
        </authorList>
    </citation>
    <scope>NUCLEOTIDE SEQUENCE [LARGE SCALE GENOMIC DNA]</scope>
    <source>
        <strain evidence="18 19">AVA-1</strain>
    </source>
</reference>
<dbReference type="InterPro" id="IPR003594">
    <property type="entry name" value="HATPase_dom"/>
</dbReference>
<evidence type="ECO:0000256" key="8">
    <source>
        <dbReference type="ARBA" id="ARBA00022741"/>
    </source>
</evidence>
<dbReference type="SMART" id="SM00304">
    <property type="entry name" value="HAMP"/>
    <property type="match status" value="1"/>
</dbReference>
<evidence type="ECO:0000256" key="15">
    <source>
        <dbReference type="SAM" id="Phobius"/>
    </source>
</evidence>
<feature type="region of interest" description="Disordered" evidence="14">
    <location>
        <begin position="99"/>
        <end position="193"/>
    </location>
</feature>
<dbReference type="PROSITE" id="PS50885">
    <property type="entry name" value="HAMP"/>
    <property type="match status" value="1"/>
</dbReference>
<feature type="compositionally biased region" description="Gly residues" evidence="14">
    <location>
        <begin position="124"/>
        <end position="157"/>
    </location>
</feature>
<dbReference type="InterPro" id="IPR003660">
    <property type="entry name" value="HAMP_dom"/>
</dbReference>
<dbReference type="Pfam" id="PF00672">
    <property type="entry name" value="HAMP"/>
    <property type="match status" value="1"/>
</dbReference>
<dbReference type="GO" id="GO:0005524">
    <property type="term" value="F:ATP binding"/>
    <property type="evidence" value="ECO:0007669"/>
    <property type="project" value="UniProtKB-KW"/>
</dbReference>
<comment type="caution">
    <text evidence="18">The sequence shown here is derived from an EMBL/GenBank/DDBJ whole genome shotgun (WGS) entry which is preliminary data.</text>
</comment>
<protein>
    <recommendedName>
        <fullName evidence="3">histidine kinase</fullName>
        <ecNumber evidence="3">2.7.13.3</ecNumber>
    </recommendedName>
</protein>
<keyword evidence="6" id="KW-0808">Transferase</keyword>
<feature type="transmembrane region" description="Helical" evidence="15">
    <location>
        <begin position="255"/>
        <end position="276"/>
    </location>
</feature>
<dbReference type="GO" id="GO:0000155">
    <property type="term" value="F:phosphorelay sensor kinase activity"/>
    <property type="evidence" value="ECO:0007669"/>
    <property type="project" value="InterPro"/>
</dbReference>
<keyword evidence="9" id="KW-0418">Kinase</keyword>
<accession>A0A4Q1HCI8</accession>
<dbReference type="Proteomes" id="UP000290849">
    <property type="component" value="Unassembled WGS sequence"/>
</dbReference>
<keyword evidence="10" id="KW-0067">ATP-binding</keyword>
<dbReference type="SUPFAM" id="SSF55874">
    <property type="entry name" value="ATPase domain of HSP90 chaperone/DNA topoisomerase II/histidine kinase"/>
    <property type="match status" value="1"/>
</dbReference>
<keyword evidence="7 15" id="KW-0812">Transmembrane</keyword>
<dbReference type="SUPFAM" id="SSF47384">
    <property type="entry name" value="Homodimeric domain of signal transducing histidine kinase"/>
    <property type="match status" value="1"/>
</dbReference>
<dbReference type="SMART" id="SM00387">
    <property type="entry name" value="HATPase_c"/>
    <property type="match status" value="1"/>
</dbReference>
<keyword evidence="4" id="KW-0997">Cell inner membrane</keyword>
<evidence type="ECO:0000256" key="10">
    <source>
        <dbReference type="ARBA" id="ARBA00022840"/>
    </source>
</evidence>
<dbReference type="InterPro" id="IPR036097">
    <property type="entry name" value="HisK_dim/P_sf"/>
</dbReference>
<keyword evidence="19" id="KW-1185">Reference proteome</keyword>
<proteinExistence type="predicted"/>
<dbReference type="InterPro" id="IPR004358">
    <property type="entry name" value="Sig_transdc_His_kin-like_C"/>
</dbReference>
<dbReference type="PROSITE" id="PS50109">
    <property type="entry name" value="HIS_KIN"/>
    <property type="match status" value="1"/>
</dbReference>
<organism evidence="18 19">
    <name type="scientific">Achromobacter aloeverae</name>
    <dbReference type="NCBI Taxonomy" id="1750518"/>
    <lineage>
        <taxon>Bacteria</taxon>
        <taxon>Pseudomonadati</taxon>
        <taxon>Pseudomonadota</taxon>
        <taxon>Betaproteobacteria</taxon>
        <taxon>Burkholderiales</taxon>
        <taxon>Alcaligenaceae</taxon>
        <taxon>Achromobacter</taxon>
    </lineage>
</organism>
<keyword evidence="4" id="KW-1003">Cell membrane</keyword>
<dbReference type="OrthoDB" id="9804645at2"/>
<dbReference type="InterPro" id="IPR050980">
    <property type="entry name" value="2C_sensor_his_kinase"/>
</dbReference>
<evidence type="ECO:0000256" key="3">
    <source>
        <dbReference type="ARBA" id="ARBA00012438"/>
    </source>
</evidence>
<evidence type="ECO:0000256" key="11">
    <source>
        <dbReference type="ARBA" id="ARBA00022989"/>
    </source>
</evidence>
<keyword evidence="5" id="KW-0597">Phosphoprotein</keyword>
<feature type="compositionally biased region" description="Pro residues" evidence="14">
    <location>
        <begin position="104"/>
        <end position="113"/>
    </location>
</feature>
<evidence type="ECO:0000256" key="7">
    <source>
        <dbReference type="ARBA" id="ARBA00022692"/>
    </source>
</evidence>
<dbReference type="Gene3D" id="1.10.287.130">
    <property type="match status" value="1"/>
</dbReference>
<dbReference type="CDD" id="cd06225">
    <property type="entry name" value="HAMP"/>
    <property type="match status" value="1"/>
</dbReference>
<dbReference type="EMBL" id="PYAL01000010">
    <property type="protein sequence ID" value="RXN83273.1"/>
    <property type="molecule type" value="Genomic_DNA"/>
</dbReference>
<keyword evidence="8" id="KW-0547">Nucleotide-binding</keyword>
<dbReference type="PANTHER" id="PTHR44936:SF5">
    <property type="entry name" value="SENSOR HISTIDINE KINASE ENVZ"/>
    <property type="match status" value="1"/>
</dbReference>
<dbReference type="CDD" id="cd00075">
    <property type="entry name" value="HATPase"/>
    <property type="match status" value="1"/>
</dbReference>
<evidence type="ECO:0000256" key="6">
    <source>
        <dbReference type="ARBA" id="ARBA00022679"/>
    </source>
</evidence>
<dbReference type="EC" id="2.7.13.3" evidence="3"/>
<dbReference type="PANTHER" id="PTHR44936">
    <property type="entry name" value="SENSOR PROTEIN CREC"/>
    <property type="match status" value="1"/>
</dbReference>
<evidence type="ECO:0000256" key="14">
    <source>
        <dbReference type="SAM" id="MobiDB-lite"/>
    </source>
</evidence>
<dbReference type="Gene3D" id="3.30.565.10">
    <property type="entry name" value="Histidine kinase-like ATPase, C-terminal domain"/>
    <property type="match status" value="1"/>
</dbReference>
<evidence type="ECO:0000256" key="2">
    <source>
        <dbReference type="ARBA" id="ARBA00004429"/>
    </source>
</evidence>
<feature type="domain" description="Histidine kinase" evidence="16">
    <location>
        <begin position="333"/>
        <end position="535"/>
    </location>
</feature>
<dbReference type="PRINTS" id="PR00344">
    <property type="entry name" value="BCTRLSENSOR"/>
</dbReference>
<gene>
    <name evidence="18" type="ORF">C7R54_27690</name>
</gene>
<evidence type="ECO:0000313" key="19">
    <source>
        <dbReference type="Proteomes" id="UP000290849"/>
    </source>
</evidence>
<dbReference type="RefSeq" id="WP_129154165.1">
    <property type="nucleotide sequence ID" value="NZ_JBHSDO010000003.1"/>
</dbReference>
<evidence type="ECO:0000259" key="16">
    <source>
        <dbReference type="PROSITE" id="PS50109"/>
    </source>
</evidence>